<sequence length="252" mass="27835">MASTNVERLATGYEDLVVILLEPADRDARMSYKEILSERDQTLRLAFNNQRNVKNTIILDSRPLRSREIRGGEKEETCQQNDGMAYTALGKVLGSLRPKVIVVCHCDSAGLEAGLPEYLFSSVRDAGGASFLPMKNGHSCVKISSFHPMFFARTETSSPLKRLTREHLFDATFVIASNALAGRTVCGFGIRNLRHCALDGPCFRLTEQGVNISYQWVGPEDVASSELVEQLCQLGFLSEPGVRTMKSVSKSI</sequence>
<evidence type="ECO:0000313" key="2">
    <source>
        <dbReference type="Proteomes" id="UP000717696"/>
    </source>
</evidence>
<name>A0A9P9D2T8_9HYPO</name>
<proteinExistence type="predicted"/>
<keyword evidence="2" id="KW-1185">Reference proteome</keyword>
<dbReference type="AlphaFoldDB" id="A0A9P9D2T8"/>
<evidence type="ECO:0000313" key="1">
    <source>
        <dbReference type="EMBL" id="KAH7111673.1"/>
    </source>
</evidence>
<dbReference type="OrthoDB" id="4343396at2759"/>
<accession>A0A9P9D2T8</accession>
<reference evidence="1" key="1">
    <citation type="journal article" date="2021" name="Nat. Commun.">
        <title>Genetic determinants of endophytism in the Arabidopsis root mycobiome.</title>
        <authorList>
            <person name="Mesny F."/>
            <person name="Miyauchi S."/>
            <person name="Thiergart T."/>
            <person name="Pickel B."/>
            <person name="Atanasova L."/>
            <person name="Karlsson M."/>
            <person name="Huettel B."/>
            <person name="Barry K.W."/>
            <person name="Haridas S."/>
            <person name="Chen C."/>
            <person name="Bauer D."/>
            <person name="Andreopoulos W."/>
            <person name="Pangilinan J."/>
            <person name="LaButti K."/>
            <person name="Riley R."/>
            <person name="Lipzen A."/>
            <person name="Clum A."/>
            <person name="Drula E."/>
            <person name="Henrissat B."/>
            <person name="Kohler A."/>
            <person name="Grigoriev I.V."/>
            <person name="Martin F.M."/>
            <person name="Hacquard S."/>
        </authorList>
    </citation>
    <scope>NUCLEOTIDE SEQUENCE</scope>
    <source>
        <strain evidence="1">MPI-CAGE-AT-0021</strain>
    </source>
</reference>
<dbReference type="Proteomes" id="UP000717696">
    <property type="component" value="Unassembled WGS sequence"/>
</dbReference>
<dbReference type="EMBL" id="JAGMUU010000055">
    <property type="protein sequence ID" value="KAH7111673.1"/>
    <property type="molecule type" value="Genomic_DNA"/>
</dbReference>
<organism evidence="1 2">
    <name type="scientific">Dactylonectria estremocensis</name>
    <dbReference type="NCBI Taxonomy" id="1079267"/>
    <lineage>
        <taxon>Eukaryota</taxon>
        <taxon>Fungi</taxon>
        <taxon>Dikarya</taxon>
        <taxon>Ascomycota</taxon>
        <taxon>Pezizomycotina</taxon>
        <taxon>Sordariomycetes</taxon>
        <taxon>Hypocreomycetidae</taxon>
        <taxon>Hypocreales</taxon>
        <taxon>Nectriaceae</taxon>
        <taxon>Dactylonectria</taxon>
    </lineage>
</organism>
<protein>
    <submittedName>
        <fullName evidence="1">Uncharacterized protein</fullName>
    </submittedName>
</protein>
<gene>
    <name evidence="1" type="ORF">B0J13DRAFT_659862</name>
</gene>
<comment type="caution">
    <text evidence="1">The sequence shown here is derived from an EMBL/GenBank/DDBJ whole genome shotgun (WGS) entry which is preliminary data.</text>
</comment>